<sequence>MKFTPTVALATAVLALSVSAQTNSTEGGACQTCLQDSLMALPACTGLNITMGEVNPSITPQYAACLCSSINGTWIDACTKTCGSDIDGFKQAYAQEMEGQIGLNCNGTTPTFVPVPTGSVIPPIPEPSATGAAGSGSGAGGKGNAGAVSYLPWTTEVTGAIAVVAAVGASFL</sequence>
<reference evidence="2" key="2">
    <citation type="journal article" date="2022" name="Microbiol. Resour. Announc.">
        <title>Whole-Genome Sequence of Entomortierella parvispora E1425, a Mucoromycotan Fungus Associated with Burkholderiaceae-Related Endosymbiotic Bacteria.</title>
        <authorList>
            <person name="Herlambang A."/>
            <person name="Guo Y."/>
            <person name="Takashima Y."/>
            <person name="Narisawa K."/>
            <person name="Ohta H."/>
            <person name="Nishizawa T."/>
        </authorList>
    </citation>
    <scope>NUCLEOTIDE SEQUENCE</scope>
    <source>
        <strain evidence="2">E1425</strain>
    </source>
</reference>
<dbReference type="AlphaFoldDB" id="A0A9P3HHE7"/>
<evidence type="ECO:0000313" key="3">
    <source>
        <dbReference type="Proteomes" id="UP000827284"/>
    </source>
</evidence>
<evidence type="ECO:0000256" key="1">
    <source>
        <dbReference type="SAM" id="SignalP"/>
    </source>
</evidence>
<proteinExistence type="predicted"/>
<feature type="signal peptide" evidence="1">
    <location>
        <begin position="1"/>
        <end position="20"/>
    </location>
</feature>
<gene>
    <name evidence="2" type="ORF">EMPS_09006</name>
</gene>
<feature type="chain" id="PRO_5040142189" evidence="1">
    <location>
        <begin position="21"/>
        <end position="172"/>
    </location>
</feature>
<keyword evidence="1" id="KW-0732">Signal</keyword>
<comment type="caution">
    <text evidence="2">The sequence shown here is derived from an EMBL/GenBank/DDBJ whole genome shotgun (WGS) entry which is preliminary data.</text>
</comment>
<dbReference type="EMBL" id="BQFW01000012">
    <property type="protein sequence ID" value="GJJ76647.1"/>
    <property type="molecule type" value="Genomic_DNA"/>
</dbReference>
<keyword evidence="3" id="KW-1185">Reference proteome</keyword>
<protein>
    <submittedName>
        <fullName evidence="2">Uncharacterized protein</fullName>
    </submittedName>
</protein>
<evidence type="ECO:0000313" key="2">
    <source>
        <dbReference type="EMBL" id="GJJ76647.1"/>
    </source>
</evidence>
<dbReference type="OrthoDB" id="2414727at2759"/>
<accession>A0A9P3HHE7</accession>
<name>A0A9P3HHE7_9FUNG</name>
<organism evidence="2 3">
    <name type="scientific">Entomortierella parvispora</name>
    <dbReference type="NCBI Taxonomy" id="205924"/>
    <lineage>
        <taxon>Eukaryota</taxon>
        <taxon>Fungi</taxon>
        <taxon>Fungi incertae sedis</taxon>
        <taxon>Mucoromycota</taxon>
        <taxon>Mortierellomycotina</taxon>
        <taxon>Mortierellomycetes</taxon>
        <taxon>Mortierellales</taxon>
        <taxon>Mortierellaceae</taxon>
        <taxon>Entomortierella</taxon>
    </lineage>
</organism>
<reference evidence="2" key="1">
    <citation type="submission" date="2021-11" db="EMBL/GenBank/DDBJ databases">
        <authorList>
            <person name="Herlambang A."/>
            <person name="Guo Y."/>
            <person name="Takashima Y."/>
            <person name="Nishizawa T."/>
        </authorList>
    </citation>
    <scope>NUCLEOTIDE SEQUENCE</scope>
    <source>
        <strain evidence="2">E1425</strain>
    </source>
</reference>
<dbReference type="Proteomes" id="UP000827284">
    <property type="component" value="Unassembled WGS sequence"/>
</dbReference>